<dbReference type="CDD" id="cd24048">
    <property type="entry name" value="ASKHA_NBD_FtsA"/>
    <property type="match status" value="1"/>
</dbReference>
<dbReference type="Pfam" id="PF14450">
    <property type="entry name" value="FtsA"/>
    <property type="match status" value="1"/>
</dbReference>
<feature type="region of interest" description="Disordered" evidence="7">
    <location>
        <begin position="404"/>
        <end position="461"/>
    </location>
</feature>
<proteinExistence type="inferred from homology"/>
<evidence type="ECO:0000256" key="3">
    <source>
        <dbReference type="ARBA" id="ARBA00023136"/>
    </source>
</evidence>
<accession>A0A9D2GSC6</accession>
<dbReference type="GO" id="GO:0043093">
    <property type="term" value="P:FtsZ-dependent cytokinesis"/>
    <property type="evidence" value="ECO:0007669"/>
    <property type="project" value="UniProtKB-UniRule"/>
</dbReference>
<dbReference type="AlphaFoldDB" id="A0A9D2GSC6"/>
<dbReference type="InterPro" id="IPR003494">
    <property type="entry name" value="SHS2_FtsA"/>
</dbReference>
<keyword evidence="1 5" id="KW-1003">Cell membrane</keyword>
<reference evidence="9" key="2">
    <citation type="submission" date="2021-04" db="EMBL/GenBank/DDBJ databases">
        <authorList>
            <person name="Gilroy R."/>
        </authorList>
    </citation>
    <scope>NUCLEOTIDE SEQUENCE</scope>
    <source>
        <strain evidence="9">Gambia16-554</strain>
    </source>
</reference>
<comment type="caution">
    <text evidence="9">The sequence shown here is derived from an EMBL/GenBank/DDBJ whole genome shotgun (WGS) entry which is preliminary data.</text>
</comment>
<evidence type="ECO:0000259" key="8">
    <source>
        <dbReference type="SMART" id="SM00842"/>
    </source>
</evidence>
<dbReference type="Pfam" id="PF02491">
    <property type="entry name" value="SHS2_FTSA"/>
    <property type="match status" value="1"/>
</dbReference>
<gene>
    <name evidence="5 9" type="primary">ftsA</name>
    <name evidence="9" type="ORF">IAC04_06285</name>
</gene>
<comment type="subcellular location">
    <subcellularLocation>
        <location evidence="5">Cell membrane</location>
        <topology evidence="5">Peripheral membrane protein</topology>
        <orientation evidence="5">Cytoplasmic side</orientation>
    </subcellularLocation>
    <text evidence="5">Localizes to the Z ring in an FtsZ-dependent manner. Targeted to the membrane through a conserved C-terminal amphipathic helix.</text>
</comment>
<feature type="domain" description="SHS2" evidence="8">
    <location>
        <begin position="6"/>
        <end position="200"/>
    </location>
</feature>
<name>A0A9D2GSC6_9BACT</name>
<keyword evidence="3 5" id="KW-0472">Membrane</keyword>
<dbReference type="HAMAP" id="MF_02033">
    <property type="entry name" value="FtsA"/>
    <property type="match status" value="1"/>
</dbReference>
<reference evidence="9" key="1">
    <citation type="journal article" date="2021" name="PeerJ">
        <title>Extensive microbial diversity within the chicken gut microbiome revealed by metagenomics and culture.</title>
        <authorList>
            <person name="Gilroy R."/>
            <person name="Ravi A."/>
            <person name="Getino M."/>
            <person name="Pursley I."/>
            <person name="Horton D.L."/>
            <person name="Alikhan N.F."/>
            <person name="Baker D."/>
            <person name="Gharbi K."/>
            <person name="Hall N."/>
            <person name="Watson M."/>
            <person name="Adriaenssens E.M."/>
            <person name="Foster-Nyarko E."/>
            <person name="Jarju S."/>
            <person name="Secka A."/>
            <person name="Antonio M."/>
            <person name="Oren A."/>
            <person name="Chaudhuri R.R."/>
            <person name="La Ragione R."/>
            <person name="Hildebrand F."/>
            <person name="Pallen M.J."/>
        </authorList>
    </citation>
    <scope>NUCLEOTIDE SEQUENCE</scope>
    <source>
        <strain evidence="9">Gambia16-554</strain>
    </source>
</reference>
<evidence type="ECO:0000256" key="5">
    <source>
        <dbReference type="HAMAP-Rule" id="MF_02033"/>
    </source>
</evidence>
<dbReference type="GO" id="GO:0032153">
    <property type="term" value="C:cell division site"/>
    <property type="evidence" value="ECO:0007669"/>
    <property type="project" value="UniProtKB-UniRule"/>
</dbReference>
<dbReference type="SMART" id="SM00842">
    <property type="entry name" value="FtsA"/>
    <property type="match status" value="1"/>
</dbReference>
<evidence type="ECO:0000313" key="9">
    <source>
        <dbReference type="EMBL" id="HIZ86079.1"/>
    </source>
</evidence>
<comment type="subunit">
    <text evidence="5">Self-interacts. Interacts with FtsZ.</text>
</comment>
<dbReference type="PIRSF" id="PIRSF003101">
    <property type="entry name" value="FtsA"/>
    <property type="match status" value="1"/>
</dbReference>
<evidence type="ECO:0000256" key="7">
    <source>
        <dbReference type="SAM" id="MobiDB-lite"/>
    </source>
</evidence>
<dbReference type="GO" id="GO:0009898">
    <property type="term" value="C:cytoplasmic side of plasma membrane"/>
    <property type="evidence" value="ECO:0007669"/>
    <property type="project" value="UniProtKB-UniRule"/>
</dbReference>
<dbReference type="Gene3D" id="3.30.420.40">
    <property type="match status" value="2"/>
</dbReference>
<evidence type="ECO:0000256" key="1">
    <source>
        <dbReference type="ARBA" id="ARBA00022475"/>
    </source>
</evidence>
<dbReference type="Proteomes" id="UP000824115">
    <property type="component" value="Unassembled WGS sequence"/>
</dbReference>
<dbReference type="InterPro" id="IPR043129">
    <property type="entry name" value="ATPase_NBD"/>
</dbReference>
<dbReference type="InterPro" id="IPR050696">
    <property type="entry name" value="FtsA/MreB"/>
</dbReference>
<evidence type="ECO:0000256" key="6">
    <source>
        <dbReference type="PIRNR" id="PIRNR003101"/>
    </source>
</evidence>
<dbReference type="NCBIfam" id="TIGR01174">
    <property type="entry name" value="ftsA"/>
    <property type="match status" value="1"/>
</dbReference>
<dbReference type="PANTHER" id="PTHR32432">
    <property type="entry name" value="CELL DIVISION PROTEIN FTSA-RELATED"/>
    <property type="match status" value="1"/>
</dbReference>
<keyword evidence="4 5" id="KW-0131">Cell cycle</keyword>
<dbReference type="PANTHER" id="PTHR32432:SF4">
    <property type="entry name" value="CELL DIVISION PROTEIN FTSA"/>
    <property type="match status" value="1"/>
</dbReference>
<dbReference type="Gene3D" id="3.30.1490.110">
    <property type="match status" value="1"/>
</dbReference>
<dbReference type="SUPFAM" id="SSF53067">
    <property type="entry name" value="Actin-like ATPase domain"/>
    <property type="match status" value="2"/>
</dbReference>
<sequence length="461" mass="49995">MKSRYITAIDIGSSKTAAIVGENTATGIRIIAYSEVPSEGVVRGEVIKSQKVANAVSAVLQDVREQLQSVPEADSYRIRKVYANISGQNIRCVPGTVHRERQDPDSSITKEEINSMLDEMYQMKAEPSEQVLYVAPQCYNVDEHMGETDPEDMDGQEIDGEYKVFIGKASAVNHCKSAFDRINLDVKDLILTPIASGAALLTEDEKELGSVLVDIGAGTTGVLIYQADILRYAAVIPFGGDSVTEDISQTCSISRKNAEQLKIQKGTCISEFAKDTVLTIKESGVTVKGIPSKQLSSAIEARVCEILATVRHIIEISGFKNKLRSRAVLTGGSTNLPLIQLLAKNILGMDVRIGFPDSNVITGNSVETVFRPQASTAVGLILEGFRLEELSDDNDGYDIYEAPDTPKEVPGELFPDTEGTAAGAPGNGQPSRIGQTPKKKSRNPWESFRSLFDTTEEDNEA</sequence>
<evidence type="ECO:0000256" key="2">
    <source>
        <dbReference type="ARBA" id="ARBA00022618"/>
    </source>
</evidence>
<keyword evidence="2 5" id="KW-0132">Cell division</keyword>
<protein>
    <recommendedName>
        <fullName evidence="5 6">Cell division protein FtsA</fullName>
    </recommendedName>
</protein>
<dbReference type="InterPro" id="IPR020823">
    <property type="entry name" value="Cell_div_FtsA"/>
</dbReference>
<evidence type="ECO:0000256" key="4">
    <source>
        <dbReference type="ARBA" id="ARBA00023306"/>
    </source>
</evidence>
<evidence type="ECO:0000313" key="10">
    <source>
        <dbReference type="Proteomes" id="UP000824115"/>
    </source>
</evidence>
<comment type="function">
    <text evidence="5 6">Cell division protein that is involved in the assembly of the Z ring. May serve as a membrane anchor for the Z ring.</text>
</comment>
<dbReference type="EMBL" id="DXAW01000109">
    <property type="protein sequence ID" value="HIZ86079.1"/>
    <property type="molecule type" value="Genomic_DNA"/>
</dbReference>
<organism evidence="9 10">
    <name type="scientific">Candidatus Coprenecus stercoravium</name>
    <dbReference type="NCBI Taxonomy" id="2840735"/>
    <lineage>
        <taxon>Bacteria</taxon>
        <taxon>Pseudomonadati</taxon>
        <taxon>Bacteroidota</taxon>
        <taxon>Bacteroidia</taxon>
        <taxon>Bacteroidales</taxon>
        <taxon>Rikenellaceae</taxon>
        <taxon>Rikenellaceae incertae sedis</taxon>
        <taxon>Candidatus Coprenecus</taxon>
    </lineage>
</organism>
<comment type="similarity">
    <text evidence="5 6">Belongs to the FtsA/MreB family.</text>
</comment>